<keyword evidence="1 5" id="KW-0349">Heme</keyword>
<dbReference type="SUPFAM" id="SSF55856">
    <property type="entry name" value="Cytochrome b5-like heme/steroid binding domain"/>
    <property type="match status" value="1"/>
</dbReference>
<keyword evidence="2 5" id="KW-0479">Metal-binding</keyword>
<dbReference type="InterPro" id="IPR036400">
    <property type="entry name" value="Cyt_B5-like_heme/steroid_sf"/>
</dbReference>
<dbReference type="SMART" id="SM01117">
    <property type="entry name" value="Cyt-b5"/>
    <property type="match status" value="1"/>
</dbReference>
<dbReference type="GO" id="GO:0016020">
    <property type="term" value="C:membrane"/>
    <property type="evidence" value="ECO:0007669"/>
    <property type="project" value="TreeGrafter"/>
</dbReference>
<dbReference type="InterPro" id="IPR050668">
    <property type="entry name" value="Cytochrome_b5"/>
</dbReference>
<gene>
    <name evidence="7" type="ORF">PXEA_LOCUS22406</name>
</gene>
<dbReference type="OrthoDB" id="260519at2759"/>
<evidence type="ECO:0000256" key="5">
    <source>
        <dbReference type="RuleBase" id="RU362121"/>
    </source>
</evidence>
<dbReference type="PROSITE" id="PS50255">
    <property type="entry name" value="CYTOCHROME_B5_2"/>
    <property type="match status" value="1"/>
</dbReference>
<evidence type="ECO:0000256" key="1">
    <source>
        <dbReference type="ARBA" id="ARBA00022617"/>
    </source>
</evidence>
<reference evidence="7" key="1">
    <citation type="submission" date="2018-11" db="EMBL/GenBank/DDBJ databases">
        <authorList>
            <consortium name="Pathogen Informatics"/>
        </authorList>
    </citation>
    <scope>NUCLEOTIDE SEQUENCE</scope>
</reference>
<dbReference type="InterPro" id="IPR001199">
    <property type="entry name" value="Cyt_B5-like_heme/steroid-bd"/>
</dbReference>
<dbReference type="EMBL" id="CAAALY010099163">
    <property type="protein sequence ID" value="VEL28966.1"/>
    <property type="molecule type" value="Genomic_DNA"/>
</dbReference>
<evidence type="ECO:0000256" key="2">
    <source>
        <dbReference type="ARBA" id="ARBA00022723"/>
    </source>
</evidence>
<dbReference type="PROSITE" id="PS00191">
    <property type="entry name" value="CYTOCHROME_B5_1"/>
    <property type="match status" value="1"/>
</dbReference>
<name>A0A448X5Z6_9PLAT</name>
<dbReference type="Gene3D" id="3.10.120.10">
    <property type="entry name" value="Cytochrome b5-like heme/steroid binding domain"/>
    <property type="match status" value="1"/>
</dbReference>
<dbReference type="Pfam" id="PF00173">
    <property type="entry name" value="Cyt-b5"/>
    <property type="match status" value="1"/>
</dbReference>
<proteinExistence type="inferred from homology"/>
<evidence type="ECO:0000256" key="4">
    <source>
        <dbReference type="ARBA" id="ARBA00038168"/>
    </source>
</evidence>
<evidence type="ECO:0000256" key="3">
    <source>
        <dbReference type="ARBA" id="ARBA00023004"/>
    </source>
</evidence>
<organism evidence="7 8">
    <name type="scientific">Protopolystoma xenopodis</name>
    <dbReference type="NCBI Taxonomy" id="117903"/>
    <lineage>
        <taxon>Eukaryota</taxon>
        <taxon>Metazoa</taxon>
        <taxon>Spiralia</taxon>
        <taxon>Lophotrochozoa</taxon>
        <taxon>Platyhelminthes</taxon>
        <taxon>Monogenea</taxon>
        <taxon>Polyopisthocotylea</taxon>
        <taxon>Polystomatidea</taxon>
        <taxon>Polystomatidae</taxon>
        <taxon>Protopolystoma</taxon>
    </lineage>
</organism>
<evidence type="ECO:0000259" key="6">
    <source>
        <dbReference type="PROSITE" id="PS50255"/>
    </source>
</evidence>
<evidence type="ECO:0000313" key="8">
    <source>
        <dbReference type="Proteomes" id="UP000784294"/>
    </source>
</evidence>
<keyword evidence="3 5" id="KW-0408">Iron</keyword>
<dbReference type="InterPro" id="IPR018506">
    <property type="entry name" value="Cyt_B5_heme-BS"/>
</dbReference>
<dbReference type="PRINTS" id="PR00363">
    <property type="entry name" value="CYTOCHROMEB5"/>
</dbReference>
<protein>
    <recommendedName>
        <fullName evidence="6">Cytochrome b5 heme-binding domain-containing protein</fullName>
    </recommendedName>
</protein>
<dbReference type="PANTHER" id="PTHR19359">
    <property type="entry name" value="CYTOCHROME B5"/>
    <property type="match status" value="1"/>
</dbReference>
<evidence type="ECO:0000313" key="7">
    <source>
        <dbReference type="EMBL" id="VEL28966.1"/>
    </source>
</evidence>
<dbReference type="GO" id="GO:0020037">
    <property type="term" value="F:heme binding"/>
    <property type="evidence" value="ECO:0007669"/>
    <property type="project" value="UniProtKB-UniRule"/>
</dbReference>
<dbReference type="FunFam" id="3.10.120.10:FF:000007">
    <property type="entry name" value="Sulfite oxidase, mitochondrial"/>
    <property type="match status" value="1"/>
</dbReference>
<accession>A0A448X5Z6</accession>
<comment type="similarity">
    <text evidence="4 5">Belongs to the cytochrome b5 family.</text>
</comment>
<keyword evidence="8" id="KW-1185">Reference proteome</keyword>
<sequence>MLSTFICAYAEEIKEKKKISLSEVALHNRKEVGVWVIYNQKVFDITNFIDNHPGGDKILLAAGQNVEPYWDLYAFHKKDDILDILEQYYIGELDEATET</sequence>
<dbReference type="Proteomes" id="UP000784294">
    <property type="component" value="Unassembled WGS sequence"/>
</dbReference>
<dbReference type="GO" id="GO:0046872">
    <property type="term" value="F:metal ion binding"/>
    <property type="evidence" value="ECO:0007669"/>
    <property type="project" value="UniProtKB-UniRule"/>
</dbReference>
<comment type="caution">
    <text evidence="7">The sequence shown here is derived from an EMBL/GenBank/DDBJ whole genome shotgun (WGS) entry which is preliminary data.</text>
</comment>
<feature type="domain" description="Cytochrome b5 heme-binding" evidence="6">
    <location>
        <begin position="16"/>
        <end position="94"/>
    </location>
</feature>
<dbReference type="AlphaFoldDB" id="A0A448X5Z6"/>